<reference evidence="5" key="1">
    <citation type="submission" date="2025-08" db="UniProtKB">
        <authorList>
            <consortium name="RefSeq"/>
        </authorList>
    </citation>
    <scope>IDENTIFICATION</scope>
    <source>
        <tissue evidence="5">Whole larvae</tissue>
    </source>
</reference>
<keyword evidence="4" id="KW-1185">Reference proteome</keyword>
<evidence type="ECO:0000256" key="2">
    <source>
        <dbReference type="ARBA" id="ARBA00023180"/>
    </source>
</evidence>
<dbReference type="Proteomes" id="UP001652740">
    <property type="component" value="Unplaced"/>
</dbReference>
<evidence type="ECO:0000313" key="5">
    <source>
        <dbReference type="RefSeq" id="XP_026758566.3"/>
    </source>
</evidence>
<keyword evidence="3" id="KW-0732">Signal</keyword>
<name>A0A6J1WST0_GALME</name>
<dbReference type="KEGG" id="gmw:113518019"/>
<dbReference type="PANTHER" id="PTHR13234">
    <property type="entry name" value="GAMMA-INTERFERON INDUCIBLE LYSOSOMAL THIOL REDUCTASE GILT"/>
    <property type="match status" value="1"/>
</dbReference>
<gene>
    <name evidence="5" type="primary">LOC113518019</name>
</gene>
<dbReference type="RefSeq" id="XP_026758566.3">
    <property type="nucleotide sequence ID" value="XM_026902765.3"/>
</dbReference>
<dbReference type="AlphaFoldDB" id="A0A6J1WST0"/>
<dbReference type="InterPro" id="IPR004911">
    <property type="entry name" value="Interferon-induced_GILT"/>
</dbReference>
<dbReference type="GeneID" id="113518019"/>
<dbReference type="GO" id="GO:0016671">
    <property type="term" value="F:oxidoreductase activity, acting on a sulfur group of donors, disulfide as acceptor"/>
    <property type="evidence" value="ECO:0007669"/>
    <property type="project" value="InterPro"/>
</dbReference>
<protein>
    <submittedName>
        <fullName evidence="5">Gamma-interferon-inducible lysosomal thiol reductase-like</fullName>
    </submittedName>
</protein>
<keyword evidence="2" id="KW-0325">Glycoprotein</keyword>
<comment type="similarity">
    <text evidence="1">Belongs to the GILT family.</text>
</comment>
<sequence length="234" mass="26992">MYYYKLIFLQLIFSFTNGYHTKLSNGNIYDISTQKTGIQDNSTESIEKIKINIKVYYETHCPASVTFFRTQLRPVVEKLGSYLDVHLIPYGHARTLKVRGRYHFRCQHGPEECYGNKLHACTVDALQNNTRAVMFNACLMQFSGYRSENNNAFILSMCGYILNLPINDISECINSERSSLLLKGYGEETRLLRPKYVPYVIIEDPAYGQFQLTNDLKATVCRIFHQVPPPCSRI</sequence>
<organism evidence="4 5">
    <name type="scientific">Galleria mellonella</name>
    <name type="common">Greater wax moth</name>
    <dbReference type="NCBI Taxonomy" id="7137"/>
    <lineage>
        <taxon>Eukaryota</taxon>
        <taxon>Metazoa</taxon>
        <taxon>Ecdysozoa</taxon>
        <taxon>Arthropoda</taxon>
        <taxon>Hexapoda</taxon>
        <taxon>Insecta</taxon>
        <taxon>Pterygota</taxon>
        <taxon>Neoptera</taxon>
        <taxon>Endopterygota</taxon>
        <taxon>Lepidoptera</taxon>
        <taxon>Glossata</taxon>
        <taxon>Ditrysia</taxon>
        <taxon>Pyraloidea</taxon>
        <taxon>Pyralidae</taxon>
        <taxon>Galleriinae</taxon>
        <taxon>Galleria</taxon>
    </lineage>
</organism>
<proteinExistence type="inferred from homology"/>
<evidence type="ECO:0000256" key="1">
    <source>
        <dbReference type="ARBA" id="ARBA00005679"/>
    </source>
</evidence>
<dbReference type="InParanoid" id="A0A6J1WST0"/>
<dbReference type="PANTHER" id="PTHR13234:SF71">
    <property type="entry name" value="GAMMA-INTERFERON-INDUCIBLE LYSOSOMAL THIOL REDUCTASE-LIKE PROTEIN"/>
    <property type="match status" value="1"/>
</dbReference>
<dbReference type="Pfam" id="PF03227">
    <property type="entry name" value="GILT"/>
    <property type="match status" value="1"/>
</dbReference>
<evidence type="ECO:0000313" key="4">
    <source>
        <dbReference type="Proteomes" id="UP001652740"/>
    </source>
</evidence>
<evidence type="ECO:0000256" key="3">
    <source>
        <dbReference type="SAM" id="SignalP"/>
    </source>
</evidence>
<feature type="signal peptide" evidence="3">
    <location>
        <begin position="1"/>
        <end position="18"/>
    </location>
</feature>
<accession>A0A6J1WST0</accession>
<feature type="chain" id="PRO_5046449947" evidence="3">
    <location>
        <begin position="19"/>
        <end position="234"/>
    </location>
</feature>